<feature type="domain" description="2EXR" evidence="2">
    <location>
        <begin position="34"/>
        <end position="112"/>
    </location>
</feature>
<feature type="region of interest" description="Disordered" evidence="1">
    <location>
        <begin position="1"/>
        <end position="36"/>
    </location>
</feature>
<evidence type="ECO:0000259" key="2">
    <source>
        <dbReference type="Pfam" id="PF20150"/>
    </source>
</evidence>
<dbReference type="Proteomes" id="UP001408356">
    <property type="component" value="Unassembled WGS sequence"/>
</dbReference>
<keyword evidence="4" id="KW-1185">Reference proteome</keyword>
<proteinExistence type="predicted"/>
<dbReference type="Pfam" id="PF20150">
    <property type="entry name" value="2EXR"/>
    <property type="match status" value="1"/>
</dbReference>
<dbReference type="PANTHER" id="PTHR35910">
    <property type="entry name" value="2EXR DOMAIN-CONTAINING PROTEIN"/>
    <property type="match status" value="1"/>
</dbReference>
<dbReference type="InterPro" id="IPR045518">
    <property type="entry name" value="2EXR"/>
</dbReference>
<accession>A0ABR2UG32</accession>
<feature type="compositionally biased region" description="Pro residues" evidence="1">
    <location>
        <begin position="27"/>
        <end position="36"/>
    </location>
</feature>
<protein>
    <submittedName>
        <fullName evidence="3">2EXR domain-containing protein</fullName>
    </submittedName>
</protein>
<dbReference type="EMBL" id="JARVKF010000440">
    <property type="protein sequence ID" value="KAK9413415.1"/>
    <property type="molecule type" value="Genomic_DNA"/>
</dbReference>
<dbReference type="PANTHER" id="PTHR35910:SF6">
    <property type="entry name" value="2EXR DOMAIN-CONTAINING PROTEIN"/>
    <property type="match status" value="1"/>
</dbReference>
<evidence type="ECO:0000256" key="1">
    <source>
        <dbReference type="SAM" id="MobiDB-lite"/>
    </source>
</evidence>
<sequence>MSCTDGLRKPSASLESSHELTHSPSKAPMPTPNFPKFPDLPPELQIQIWEEALKEEAGRRIIYIDRPYWAIRPTKNLCSPLLVTCVESRKLALARYTTKRPVFRVYEKNAIADRRITPVRAGILYLRPSDDFPVCNLRAFEMGKESAFLGDLRFLYHFCASSMMGPEKFPHVFCLSASYVEPWRLWDRLHPIQRPTDPPILGSLTQWFTGAHTFTLIHNEEKVGHIQAKLLHDLGRGGMPNFLARFPDRYHDFGRDAYMYSVFPCTWYMARDGKMKEFI</sequence>
<name>A0ABR2UG32_9PEZI</name>
<organism evidence="3 4">
    <name type="scientific">Seiridium unicorne</name>
    <dbReference type="NCBI Taxonomy" id="138068"/>
    <lineage>
        <taxon>Eukaryota</taxon>
        <taxon>Fungi</taxon>
        <taxon>Dikarya</taxon>
        <taxon>Ascomycota</taxon>
        <taxon>Pezizomycotina</taxon>
        <taxon>Sordariomycetes</taxon>
        <taxon>Xylariomycetidae</taxon>
        <taxon>Amphisphaeriales</taxon>
        <taxon>Sporocadaceae</taxon>
        <taxon>Seiridium</taxon>
    </lineage>
</organism>
<evidence type="ECO:0000313" key="3">
    <source>
        <dbReference type="EMBL" id="KAK9413415.1"/>
    </source>
</evidence>
<evidence type="ECO:0000313" key="4">
    <source>
        <dbReference type="Proteomes" id="UP001408356"/>
    </source>
</evidence>
<comment type="caution">
    <text evidence="3">The sequence shown here is derived from an EMBL/GenBank/DDBJ whole genome shotgun (WGS) entry which is preliminary data.</text>
</comment>
<gene>
    <name evidence="3" type="ORF">SUNI508_02614</name>
</gene>
<reference evidence="3 4" key="1">
    <citation type="journal article" date="2024" name="J. Plant Pathol.">
        <title>Sequence and assembly of the genome of Seiridium unicorne, isolate CBS 538.82, causal agent of cypress canker disease.</title>
        <authorList>
            <person name="Scali E."/>
            <person name="Rocca G.D."/>
            <person name="Danti R."/>
            <person name="Garbelotto M."/>
            <person name="Barberini S."/>
            <person name="Baroncelli R."/>
            <person name="Emiliani G."/>
        </authorList>
    </citation>
    <scope>NUCLEOTIDE SEQUENCE [LARGE SCALE GENOMIC DNA]</scope>
    <source>
        <strain evidence="3 4">BM-138-508</strain>
    </source>
</reference>